<gene>
    <name evidence="2" type="ORF">ATN88_07380</name>
</gene>
<dbReference type="OrthoDB" id="5917903at2"/>
<dbReference type="RefSeq" id="WP_067418965.1">
    <property type="nucleotide sequence ID" value="NZ_LNTY01000050.1"/>
</dbReference>
<protein>
    <submittedName>
        <fullName evidence="2">Uncharacterized protein</fullName>
    </submittedName>
</protein>
<dbReference type="EMBL" id="LNTY01000050">
    <property type="protein sequence ID" value="KXF80503.1"/>
    <property type="molecule type" value="Genomic_DNA"/>
</dbReference>
<accession>A0A135I4Y3</accession>
<evidence type="ECO:0000313" key="3">
    <source>
        <dbReference type="Proteomes" id="UP000070529"/>
    </source>
</evidence>
<feature type="signal peptide" evidence="1">
    <location>
        <begin position="1"/>
        <end position="23"/>
    </location>
</feature>
<evidence type="ECO:0000313" key="2">
    <source>
        <dbReference type="EMBL" id="KXF80503.1"/>
    </source>
</evidence>
<reference evidence="2 3" key="1">
    <citation type="submission" date="2015-11" db="EMBL/GenBank/DDBJ databases">
        <title>Genomic Taxonomy of the Vibrionaceae.</title>
        <authorList>
            <person name="Gomez-Gil B."/>
            <person name="Enciso-Ibarra J."/>
        </authorList>
    </citation>
    <scope>NUCLEOTIDE SEQUENCE [LARGE SCALE GENOMIC DNA]</scope>
    <source>
        <strain evidence="2 3">CAIM 912</strain>
    </source>
</reference>
<sequence length="142" mass="16242">MLRYFYFASLSMFCFSNSALTHVADSEHNIKEHQLFYQELLANHCPAIENTKDLSSVSVNKVALALEEAEQMDKVVVLEKGLLEQMKKLLPRYVDCEQINASPLLDVMDGIIAFLAVNTQIPSEERRAYIQYAMKLSEIENH</sequence>
<dbReference type="AlphaFoldDB" id="A0A135I4Y3"/>
<keyword evidence="3" id="KW-1185">Reference proteome</keyword>
<comment type="caution">
    <text evidence="2">The sequence shown here is derived from an EMBL/GenBank/DDBJ whole genome shotgun (WGS) entry which is preliminary data.</text>
</comment>
<evidence type="ECO:0000256" key="1">
    <source>
        <dbReference type="SAM" id="SignalP"/>
    </source>
</evidence>
<dbReference type="Proteomes" id="UP000070529">
    <property type="component" value="Unassembled WGS sequence"/>
</dbReference>
<keyword evidence="1" id="KW-0732">Signal</keyword>
<feature type="chain" id="PRO_5007465609" evidence="1">
    <location>
        <begin position="24"/>
        <end position="142"/>
    </location>
</feature>
<organism evidence="2 3">
    <name type="scientific">Enterovibrio coralii</name>
    <dbReference type="NCBI Taxonomy" id="294935"/>
    <lineage>
        <taxon>Bacteria</taxon>
        <taxon>Pseudomonadati</taxon>
        <taxon>Pseudomonadota</taxon>
        <taxon>Gammaproteobacteria</taxon>
        <taxon>Vibrionales</taxon>
        <taxon>Vibrionaceae</taxon>
        <taxon>Enterovibrio</taxon>
    </lineage>
</organism>
<name>A0A135I4Y3_9GAMM</name>
<proteinExistence type="predicted"/>